<accession>I0IIB9</accession>
<dbReference type="AlphaFoldDB" id="I0IIB9"/>
<dbReference type="InterPro" id="IPR000600">
    <property type="entry name" value="ROK"/>
</dbReference>
<dbReference type="EC" id="2.7.1.2" evidence="1"/>
<dbReference type="PANTHER" id="PTHR18964">
    <property type="entry name" value="ROK (REPRESSOR, ORF, KINASE) FAMILY"/>
    <property type="match status" value="1"/>
</dbReference>
<keyword evidence="2" id="KW-1185">Reference proteome</keyword>
<name>I0IIB9_PHYMF</name>
<dbReference type="GO" id="GO:0004340">
    <property type="term" value="F:glucokinase activity"/>
    <property type="evidence" value="ECO:0007669"/>
    <property type="project" value="UniProtKB-EC"/>
</dbReference>
<dbReference type="Gene3D" id="3.30.420.40">
    <property type="match status" value="2"/>
</dbReference>
<proteinExistence type="predicted"/>
<dbReference type="KEGG" id="phm:PSMK_28480"/>
<protein>
    <submittedName>
        <fullName evidence="1">Putative glucokinase</fullName>
        <ecNumber evidence="1">2.7.1.2</ecNumber>
    </submittedName>
</protein>
<evidence type="ECO:0000313" key="2">
    <source>
        <dbReference type="Proteomes" id="UP000007881"/>
    </source>
</evidence>
<dbReference type="Pfam" id="PF00480">
    <property type="entry name" value="ROK"/>
    <property type="match status" value="1"/>
</dbReference>
<dbReference type="HOGENOM" id="CLU_036604_0_4_0"/>
<keyword evidence="1" id="KW-0418">Kinase</keyword>
<reference evidence="1 2" key="1">
    <citation type="submission" date="2012-02" db="EMBL/GenBank/DDBJ databases">
        <title>Complete genome sequence of Phycisphaera mikurensis NBRC 102666.</title>
        <authorList>
            <person name="Ankai A."/>
            <person name="Hosoyama A."/>
            <person name="Terui Y."/>
            <person name="Sekine M."/>
            <person name="Fukai R."/>
            <person name="Kato Y."/>
            <person name="Nakamura S."/>
            <person name="Yamada-Narita S."/>
            <person name="Kawakoshi A."/>
            <person name="Fukunaga Y."/>
            <person name="Yamazaki S."/>
            <person name="Fujita N."/>
        </authorList>
    </citation>
    <scope>NUCLEOTIDE SEQUENCE [LARGE SCALE GENOMIC DNA]</scope>
    <source>
        <strain evidence="2">NBRC 102666 / KCTC 22515 / FYK2301M01</strain>
    </source>
</reference>
<gene>
    <name evidence="1" type="primary">glk</name>
    <name evidence="1" type="ordered locus">PSMK_28480</name>
</gene>
<dbReference type="InterPro" id="IPR043129">
    <property type="entry name" value="ATPase_NBD"/>
</dbReference>
<organism evidence="1 2">
    <name type="scientific">Phycisphaera mikurensis (strain NBRC 102666 / KCTC 22515 / FYK2301M01)</name>
    <dbReference type="NCBI Taxonomy" id="1142394"/>
    <lineage>
        <taxon>Bacteria</taxon>
        <taxon>Pseudomonadati</taxon>
        <taxon>Planctomycetota</taxon>
        <taxon>Phycisphaerae</taxon>
        <taxon>Phycisphaerales</taxon>
        <taxon>Phycisphaeraceae</taxon>
        <taxon>Phycisphaera</taxon>
    </lineage>
</organism>
<dbReference type="STRING" id="1142394.PSMK_28480"/>
<keyword evidence="1" id="KW-0808">Transferase</keyword>
<dbReference type="RefSeq" id="WP_014438217.1">
    <property type="nucleotide sequence ID" value="NC_017080.1"/>
</dbReference>
<sequence length="308" mass="30829">MRLGLDVGGTKCAAVVGTAEGEVIERVQWPSAADRGPDSMIDRLVRAARGFMDRHAGVASVGVSIGGPLDAEAGVIHAPPNLPGWDAIPLRARLTDALGLPVRVMHDAAACALAEARWGVGRGLDQPVTLAFLTCGTGMGAGLVLRGEAWVGAGGRSPELGHVRLTDGPDDPEAFGKRGCVEAWCAGAGLPGVAAAAAPARWGPGGTQPAPAGPALSALAAAGDADALATLALHARMTGRTAAILGDLLVPGAIVLGSLAPRLGERWIGQVRAAFAAEVLPAVADRCRVVPAALGDRLQDLAALAAAG</sequence>
<dbReference type="PANTHER" id="PTHR18964:SF173">
    <property type="entry name" value="GLUCOKINASE"/>
    <property type="match status" value="1"/>
</dbReference>
<evidence type="ECO:0000313" key="1">
    <source>
        <dbReference type="EMBL" id="BAM05007.1"/>
    </source>
</evidence>
<dbReference type="SUPFAM" id="SSF53067">
    <property type="entry name" value="Actin-like ATPase domain"/>
    <property type="match status" value="1"/>
</dbReference>
<dbReference type="CDD" id="cd23763">
    <property type="entry name" value="ASKHA_ATPase_ROK"/>
    <property type="match status" value="1"/>
</dbReference>
<dbReference type="EMBL" id="AP012338">
    <property type="protein sequence ID" value="BAM05007.1"/>
    <property type="molecule type" value="Genomic_DNA"/>
</dbReference>
<dbReference type="Proteomes" id="UP000007881">
    <property type="component" value="Chromosome"/>
</dbReference>
<dbReference type="eggNOG" id="COG1940">
    <property type="taxonomic scope" value="Bacteria"/>
</dbReference>